<dbReference type="Proteomes" id="UP000035212">
    <property type="component" value="Chromosome"/>
</dbReference>
<dbReference type="InterPro" id="IPR011051">
    <property type="entry name" value="RmlC_Cupin_sf"/>
</dbReference>
<evidence type="ECO:0000256" key="4">
    <source>
        <dbReference type="ARBA" id="ARBA00019595"/>
    </source>
</evidence>
<comment type="subunit">
    <text evidence="7">Homodimer.</text>
</comment>
<protein>
    <recommendedName>
        <fullName evidence="4 7">dTDP-4-dehydrorhamnose 3,5-epimerase</fullName>
        <ecNumber evidence="3 7">5.1.3.13</ecNumber>
    </recommendedName>
    <alternativeName>
        <fullName evidence="7">Thymidine diphospho-4-keto-rhamnose 3,5-epimerase</fullName>
    </alternativeName>
</protein>
<feature type="domain" description="Sugar 3,4-ketoisomerase QdtA cupin" evidence="8">
    <location>
        <begin position="196"/>
        <end position="321"/>
    </location>
</feature>
<reference evidence="10" key="2">
    <citation type="submission" date="2015-03" db="EMBL/GenBank/DDBJ databases">
        <authorList>
            <person name="Deng P."/>
            <person name="Lu S."/>
        </authorList>
    </citation>
    <scope>NUCLEOTIDE SEQUENCE [LARGE SCALE GENOMIC DNA]</scope>
    <source>
        <strain evidence="10">UFB2</strain>
    </source>
</reference>
<dbReference type="SUPFAM" id="SSF51182">
    <property type="entry name" value="RmlC-like cupins"/>
    <property type="match status" value="2"/>
</dbReference>
<dbReference type="UniPathway" id="UPA00124"/>
<dbReference type="Gene3D" id="2.60.120.10">
    <property type="entry name" value="Jelly Rolls"/>
    <property type="match status" value="2"/>
</dbReference>
<organism evidence="9 10">
    <name type="scientific">Pseudomonas chlororaphis</name>
    <dbReference type="NCBI Taxonomy" id="587753"/>
    <lineage>
        <taxon>Bacteria</taxon>
        <taxon>Pseudomonadati</taxon>
        <taxon>Pseudomonadota</taxon>
        <taxon>Gammaproteobacteria</taxon>
        <taxon>Pseudomonadales</taxon>
        <taxon>Pseudomonadaceae</taxon>
        <taxon>Pseudomonas</taxon>
    </lineage>
</organism>
<evidence type="ECO:0000256" key="3">
    <source>
        <dbReference type="ARBA" id="ARBA00012098"/>
    </source>
</evidence>
<dbReference type="GO" id="GO:0008830">
    <property type="term" value="F:dTDP-4-dehydrorhamnose 3,5-epimerase activity"/>
    <property type="evidence" value="ECO:0007669"/>
    <property type="project" value="UniProtKB-UniRule"/>
</dbReference>
<dbReference type="GO" id="GO:0000271">
    <property type="term" value="P:polysaccharide biosynthetic process"/>
    <property type="evidence" value="ECO:0007669"/>
    <property type="project" value="TreeGrafter"/>
</dbReference>
<comment type="function">
    <text evidence="2 7">Catalyzes the epimerization of the C3' and C5'positions of dTDP-6-deoxy-D-xylo-4-hexulose, forming dTDP-6-deoxy-L-lyxo-4-hexulose.</text>
</comment>
<name>A0A0G3GEH8_9PSED</name>
<comment type="similarity">
    <text evidence="7">Belongs to the dTDP-4-dehydrorhamnose 3,5-epimerase family.</text>
</comment>
<evidence type="ECO:0000256" key="5">
    <source>
        <dbReference type="PIRSR" id="PIRSR600888-1"/>
    </source>
</evidence>
<feature type="active site" description="Proton acceptor" evidence="5">
    <location>
        <position position="67"/>
    </location>
</feature>
<evidence type="ECO:0000256" key="7">
    <source>
        <dbReference type="RuleBase" id="RU364069"/>
    </source>
</evidence>
<dbReference type="GO" id="GO:0019305">
    <property type="term" value="P:dTDP-rhamnose biosynthetic process"/>
    <property type="evidence" value="ECO:0007669"/>
    <property type="project" value="UniProtKB-UniRule"/>
</dbReference>
<dbReference type="AlphaFoldDB" id="A0A0G3GEH8"/>
<dbReference type="NCBIfam" id="TIGR01221">
    <property type="entry name" value="rmlC"/>
    <property type="match status" value="1"/>
</dbReference>
<dbReference type="InterPro" id="IPR008894">
    <property type="entry name" value="QdtA_cupin_dom"/>
</dbReference>
<evidence type="ECO:0000259" key="8">
    <source>
        <dbReference type="Pfam" id="PF05523"/>
    </source>
</evidence>
<feature type="site" description="Participates in a stacking interaction with the thymidine ring of dTDP-4-oxo-6-deoxyglucose" evidence="6">
    <location>
        <position position="143"/>
    </location>
</feature>
<evidence type="ECO:0000256" key="2">
    <source>
        <dbReference type="ARBA" id="ARBA00001997"/>
    </source>
</evidence>
<dbReference type="GO" id="GO:0005829">
    <property type="term" value="C:cytosol"/>
    <property type="evidence" value="ECO:0007669"/>
    <property type="project" value="TreeGrafter"/>
</dbReference>
<dbReference type="CDD" id="cd00438">
    <property type="entry name" value="cupin_RmlC"/>
    <property type="match status" value="1"/>
</dbReference>
<sequence length="331" mass="37497">MKLLKTDLQDVVIIEPTVFRDDRGWFFESFNEPRFHDELSKLGLPIPRSFIQDNHSSSQKGVLRGLHYQLAPHAQGKLVRVVSGSAYDVAVDIRKGSPTYGKWVGAELSAENHRMLWIPEGFAHGFVALEDNTHFLYKTTDVYSKELERSIKWDDPDLGIDWPAGADFIISEKDRQASPLKDADLPSLYTPGSTQALTLDIIGDSRGSLIALEKSSQIPFEFRRVYYIFGTQPEVSRGFHAHKDLRQLAVCVSGKCRMLMDNGVTKEEIWLDSPTKGVLINNLVWREMHDFSPDCVLVVFASHEYDEKDYIRNYKEFTNLVAAAAVSNEAV</sequence>
<evidence type="ECO:0000256" key="6">
    <source>
        <dbReference type="PIRSR" id="PIRSR600888-3"/>
    </source>
</evidence>
<proteinExistence type="inferred from homology"/>
<keyword evidence="7" id="KW-0413">Isomerase</keyword>
<evidence type="ECO:0000313" key="10">
    <source>
        <dbReference type="Proteomes" id="UP000035212"/>
    </source>
</evidence>
<comment type="catalytic activity">
    <reaction evidence="1 7">
        <text>dTDP-4-dehydro-6-deoxy-alpha-D-glucose = dTDP-4-dehydro-beta-L-rhamnose</text>
        <dbReference type="Rhea" id="RHEA:16969"/>
        <dbReference type="ChEBI" id="CHEBI:57649"/>
        <dbReference type="ChEBI" id="CHEBI:62830"/>
        <dbReference type="EC" id="5.1.3.13"/>
    </reaction>
</comment>
<dbReference type="EC" id="5.1.3.13" evidence="3 7"/>
<evidence type="ECO:0000313" key="9">
    <source>
        <dbReference type="EMBL" id="AKJ99543.1"/>
    </source>
</evidence>
<evidence type="ECO:0000256" key="1">
    <source>
        <dbReference type="ARBA" id="ARBA00001298"/>
    </source>
</evidence>
<reference evidence="9 10" key="1">
    <citation type="journal article" date="2015" name="Stand. Genomic Sci.">
        <title>Complete genome of Pseudomonas chlororaphis strain UFB2, a soil bacterium with antibacterial activity against bacterial canker pathogen of tomato.</title>
        <authorList>
            <person name="Deng P."/>
            <person name="Wang X."/>
            <person name="Baird S.M."/>
            <person name="Lu S.E."/>
        </authorList>
    </citation>
    <scope>NUCLEOTIDE SEQUENCE [LARGE SCALE GENOMIC DNA]</scope>
    <source>
        <strain evidence="9 10">UFB2</strain>
    </source>
</reference>
<comment type="pathway">
    <text evidence="7">Carbohydrate biosynthesis; dTDP-L-rhamnose biosynthesis.</text>
</comment>
<dbReference type="EMBL" id="CP011020">
    <property type="protein sequence ID" value="AKJ99543.1"/>
    <property type="molecule type" value="Genomic_DNA"/>
</dbReference>
<dbReference type="Pfam" id="PF05523">
    <property type="entry name" value="FdtA"/>
    <property type="match status" value="1"/>
</dbReference>
<dbReference type="PANTHER" id="PTHR21047">
    <property type="entry name" value="DTDP-6-DEOXY-D-GLUCOSE-3,5 EPIMERASE"/>
    <property type="match status" value="1"/>
</dbReference>
<dbReference type="PANTHER" id="PTHR21047:SF2">
    <property type="entry name" value="THYMIDINE DIPHOSPHO-4-KETO-RHAMNOSE 3,5-EPIMERASE"/>
    <property type="match status" value="1"/>
</dbReference>
<gene>
    <name evidence="9" type="ORF">VM99_16240</name>
</gene>
<dbReference type="InterPro" id="IPR000888">
    <property type="entry name" value="RmlC-like"/>
</dbReference>
<dbReference type="PATRIC" id="fig|587753.11.peg.3318"/>
<dbReference type="Pfam" id="PF00908">
    <property type="entry name" value="dTDP_sugar_isom"/>
    <property type="match status" value="1"/>
</dbReference>
<accession>A0A0G3GEH8</accession>
<dbReference type="CDD" id="cd20292">
    <property type="entry name" value="cupin_QdtA-like"/>
    <property type="match status" value="1"/>
</dbReference>
<feature type="active site" description="Proton donor" evidence="5">
    <location>
        <position position="137"/>
    </location>
</feature>
<dbReference type="InterPro" id="IPR014710">
    <property type="entry name" value="RmlC-like_jellyroll"/>
</dbReference>